<reference evidence="1" key="1">
    <citation type="submission" date="2023-07" db="EMBL/GenBank/DDBJ databases">
        <authorList>
            <person name="Stuckert A."/>
        </authorList>
    </citation>
    <scope>NUCLEOTIDE SEQUENCE</scope>
</reference>
<dbReference type="PANTHER" id="PTHR21301:SF13">
    <property type="match status" value="1"/>
</dbReference>
<protein>
    <recommendedName>
        <fullName evidence="3">Reverse transcriptase domain-containing protein</fullName>
    </recommendedName>
</protein>
<dbReference type="Proteomes" id="UP001176940">
    <property type="component" value="Unassembled WGS sequence"/>
</dbReference>
<gene>
    <name evidence="1" type="ORF">RIMI_LOCUS16201213</name>
</gene>
<proteinExistence type="predicted"/>
<name>A0ABN9M3Q3_9NEOB</name>
<accession>A0ABN9M3Q3</accession>
<evidence type="ECO:0008006" key="3">
    <source>
        <dbReference type="Google" id="ProtNLM"/>
    </source>
</evidence>
<dbReference type="EMBL" id="CAUEEQ010044810">
    <property type="protein sequence ID" value="CAJ0958129.1"/>
    <property type="molecule type" value="Genomic_DNA"/>
</dbReference>
<sequence>MERSRERGKERERRRMVSIAGLQRAFGRQRKPSAADQVVGWFRYIDDVLMIWSGDETSLSKFMQDLNSNSFNLKFTYLWDKTKINFLDITLCVAKDGSIETDLYRKETSVNSLLHASSAHNYSAIKAIPVGQFLRNRRICSTEARFEEQSVTLTDRFKARGELKVTTREHVRDIIAAREAPDVSMLKTLPRHFWLYHRSDPSGLKLSQCRMAALLGFAFCETSRLLHTMSVYPVASIDERDFLDLEQFAKEEWSKIPAEHCKKLIDGYRKRLVAVILAKGCATKY</sequence>
<evidence type="ECO:0000313" key="2">
    <source>
        <dbReference type="Proteomes" id="UP001176940"/>
    </source>
</evidence>
<dbReference type="PANTHER" id="PTHR21301">
    <property type="entry name" value="REVERSE TRANSCRIPTASE"/>
    <property type="match status" value="1"/>
</dbReference>
<organism evidence="1 2">
    <name type="scientific">Ranitomeya imitator</name>
    <name type="common">mimic poison frog</name>
    <dbReference type="NCBI Taxonomy" id="111125"/>
    <lineage>
        <taxon>Eukaryota</taxon>
        <taxon>Metazoa</taxon>
        <taxon>Chordata</taxon>
        <taxon>Craniata</taxon>
        <taxon>Vertebrata</taxon>
        <taxon>Euteleostomi</taxon>
        <taxon>Amphibia</taxon>
        <taxon>Batrachia</taxon>
        <taxon>Anura</taxon>
        <taxon>Neobatrachia</taxon>
        <taxon>Hyloidea</taxon>
        <taxon>Dendrobatidae</taxon>
        <taxon>Dendrobatinae</taxon>
        <taxon>Ranitomeya</taxon>
    </lineage>
</organism>
<dbReference type="InterPro" id="IPR036397">
    <property type="entry name" value="RNaseH_sf"/>
</dbReference>
<evidence type="ECO:0000313" key="1">
    <source>
        <dbReference type="EMBL" id="CAJ0958129.1"/>
    </source>
</evidence>
<comment type="caution">
    <text evidence="1">The sequence shown here is derived from an EMBL/GenBank/DDBJ whole genome shotgun (WGS) entry which is preliminary data.</text>
</comment>
<dbReference type="Gene3D" id="3.30.420.10">
    <property type="entry name" value="Ribonuclease H-like superfamily/Ribonuclease H"/>
    <property type="match status" value="1"/>
</dbReference>
<keyword evidence="2" id="KW-1185">Reference proteome</keyword>